<evidence type="ECO:0000256" key="1">
    <source>
        <dbReference type="ARBA" id="ARBA00004496"/>
    </source>
</evidence>
<reference evidence="12" key="1">
    <citation type="submission" date="2020-10" db="EMBL/GenBank/DDBJ databases">
        <authorList>
            <person name="Gilroy R."/>
        </authorList>
    </citation>
    <scope>NUCLEOTIDE SEQUENCE</scope>
    <source>
        <strain evidence="12">B1-8020</strain>
    </source>
</reference>
<evidence type="ECO:0000259" key="11">
    <source>
        <dbReference type="Pfam" id="PF02463"/>
    </source>
</evidence>
<comment type="caution">
    <text evidence="12">The sequence shown here is derived from an EMBL/GenBank/DDBJ whole genome shotgun (WGS) entry which is preliminary data.</text>
</comment>
<dbReference type="GO" id="GO:0006302">
    <property type="term" value="P:double-strand break repair"/>
    <property type="evidence" value="ECO:0007669"/>
    <property type="project" value="TreeGrafter"/>
</dbReference>
<dbReference type="SUPFAM" id="SSF52540">
    <property type="entry name" value="P-loop containing nucleoside triphosphate hydrolases"/>
    <property type="match status" value="1"/>
</dbReference>
<keyword evidence="9 10" id="KW-0742">SOS response</keyword>
<dbReference type="PANTHER" id="PTHR32182">
    <property type="entry name" value="DNA REPLICATION AND REPAIR PROTEIN RECF"/>
    <property type="match status" value="1"/>
</dbReference>
<dbReference type="PROSITE" id="PS00618">
    <property type="entry name" value="RECF_2"/>
    <property type="match status" value="1"/>
</dbReference>
<evidence type="ECO:0000313" key="12">
    <source>
        <dbReference type="EMBL" id="MBO8472148.1"/>
    </source>
</evidence>
<evidence type="ECO:0000256" key="6">
    <source>
        <dbReference type="ARBA" id="ARBA00022741"/>
    </source>
</evidence>
<dbReference type="GO" id="GO:0005737">
    <property type="term" value="C:cytoplasm"/>
    <property type="evidence" value="ECO:0007669"/>
    <property type="project" value="UniProtKB-SubCell"/>
</dbReference>
<keyword evidence="4 9" id="KW-0963">Cytoplasm</keyword>
<evidence type="ECO:0000256" key="10">
    <source>
        <dbReference type="RuleBase" id="RU000578"/>
    </source>
</evidence>
<evidence type="ECO:0000256" key="8">
    <source>
        <dbReference type="ARBA" id="ARBA00023125"/>
    </source>
</evidence>
<dbReference type="PANTHER" id="PTHR32182:SF0">
    <property type="entry name" value="DNA REPLICATION AND REPAIR PROTEIN RECF"/>
    <property type="match status" value="1"/>
</dbReference>
<dbReference type="AlphaFoldDB" id="A0A9D9IG87"/>
<keyword evidence="5 9" id="KW-0235">DNA replication</keyword>
<dbReference type="GO" id="GO:0003697">
    <property type="term" value="F:single-stranded DNA binding"/>
    <property type="evidence" value="ECO:0007669"/>
    <property type="project" value="UniProtKB-UniRule"/>
</dbReference>
<feature type="domain" description="RecF/RecN/SMC N-terminal" evidence="11">
    <location>
        <begin position="4"/>
        <end position="343"/>
    </location>
</feature>
<comment type="similarity">
    <text evidence="2 9 10">Belongs to the RecF family.</text>
</comment>
<dbReference type="GO" id="GO:0005524">
    <property type="term" value="F:ATP binding"/>
    <property type="evidence" value="ECO:0007669"/>
    <property type="project" value="UniProtKB-UniRule"/>
</dbReference>
<dbReference type="Gene3D" id="1.20.1050.90">
    <property type="entry name" value="RecF/RecN/SMC, N-terminal domain"/>
    <property type="match status" value="1"/>
</dbReference>
<evidence type="ECO:0000256" key="3">
    <source>
        <dbReference type="ARBA" id="ARBA00020170"/>
    </source>
</evidence>
<keyword evidence="9 10" id="KW-0234">DNA repair</keyword>
<dbReference type="GO" id="GO:0006260">
    <property type="term" value="P:DNA replication"/>
    <property type="evidence" value="ECO:0007669"/>
    <property type="project" value="UniProtKB-UniRule"/>
</dbReference>
<name>A0A9D9IG87_9BACT</name>
<evidence type="ECO:0000256" key="4">
    <source>
        <dbReference type="ARBA" id="ARBA00022490"/>
    </source>
</evidence>
<evidence type="ECO:0000256" key="5">
    <source>
        <dbReference type="ARBA" id="ARBA00022705"/>
    </source>
</evidence>
<dbReference type="GO" id="GO:0000731">
    <property type="term" value="P:DNA synthesis involved in DNA repair"/>
    <property type="evidence" value="ECO:0007669"/>
    <property type="project" value="TreeGrafter"/>
</dbReference>
<comment type="subcellular location">
    <subcellularLocation>
        <location evidence="1 9 10">Cytoplasm</location>
    </subcellularLocation>
</comment>
<sequence>MPVLKKIIVSGYKNIVFQELEMSRGINCITGNNGEGKTNLLDAIYYLSMTKSAFSQSDKYNSINGCGEFAISGSYLFENGTENRYSAVMKKGEKTFRVNEKAYEKLSEHIGVLPIVMVSPYDTSIVNESAEERRRFMNMLLSQLDREYLHALQSYNRILLQRNSLLKAGNADRSLLAVFDSRLSAPAAYVYEKRKAFVERVLPEVRRYYSEVSDNDPLIDIVYRSDLAAGDMESLLFSTYGQDTAAGHTTKGIHRDELEFMTGGLPLRKCGSQGQQKSFTVALKFAQYAIMREVYGFPPLMLLDDLFDKLDLSRVSNLLRIVLGKGFGQIFITDCNKERMKSIVDSMTEEKAYFEVKSGVFTPINI</sequence>
<dbReference type="EMBL" id="JADIMA010000008">
    <property type="protein sequence ID" value="MBO8472148.1"/>
    <property type="molecule type" value="Genomic_DNA"/>
</dbReference>
<dbReference type="PROSITE" id="PS00617">
    <property type="entry name" value="RECF_1"/>
    <property type="match status" value="1"/>
</dbReference>
<accession>A0A9D9IG87</accession>
<evidence type="ECO:0000256" key="9">
    <source>
        <dbReference type="HAMAP-Rule" id="MF_00365"/>
    </source>
</evidence>
<dbReference type="InterPro" id="IPR042174">
    <property type="entry name" value="RecF_2"/>
</dbReference>
<keyword evidence="9 10" id="KW-0227">DNA damage</keyword>
<evidence type="ECO:0000313" key="13">
    <source>
        <dbReference type="Proteomes" id="UP000823604"/>
    </source>
</evidence>
<evidence type="ECO:0000256" key="7">
    <source>
        <dbReference type="ARBA" id="ARBA00022840"/>
    </source>
</evidence>
<dbReference type="NCBIfam" id="TIGR00611">
    <property type="entry name" value="recf"/>
    <property type="match status" value="1"/>
</dbReference>
<dbReference type="InterPro" id="IPR027417">
    <property type="entry name" value="P-loop_NTPase"/>
</dbReference>
<keyword evidence="8 9" id="KW-0238">DNA-binding</keyword>
<organism evidence="12 13">
    <name type="scientific">Candidatus Merdivivens pullicola</name>
    <dbReference type="NCBI Taxonomy" id="2840872"/>
    <lineage>
        <taxon>Bacteria</taxon>
        <taxon>Pseudomonadati</taxon>
        <taxon>Bacteroidota</taxon>
        <taxon>Bacteroidia</taxon>
        <taxon>Bacteroidales</taxon>
        <taxon>Muribaculaceae</taxon>
        <taxon>Muribaculaceae incertae sedis</taxon>
        <taxon>Candidatus Merdivivens</taxon>
    </lineage>
</organism>
<comment type="function">
    <text evidence="9 10">The RecF protein is involved in DNA metabolism; it is required for DNA replication and normal SOS inducibility. RecF binds preferentially to single-stranded, linear DNA. It also seems to bind ATP.</text>
</comment>
<keyword evidence="6 9" id="KW-0547">Nucleotide-binding</keyword>
<dbReference type="Proteomes" id="UP000823604">
    <property type="component" value="Unassembled WGS sequence"/>
</dbReference>
<feature type="binding site" evidence="9">
    <location>
        <begin position="31"/>
        <end position="38"/>
    </location>
    <ligand>
        <name>ATP</name>
        <dbReference type="ChEBI" id="CHEBI:30616"/>
    </ligand>
</feature>
<protein>
    <recommendedName>
        <fullName evidence="3 9">DNA replication and repair protein RecF</fullName>
    </recommendedName>
</protein>
<evidence type="ECO:0000256" key="2">
    <source>
        <dbReference type="ARBA" id="ARBA00008016"/>
    </source>
</evidence>
<reference evidence="12" key="2">
    <citation type="journal article" date="2021" name="PeerJ">
        <title>Extensive microbial diversity within the chicken gut microbiome revealed by metagenomics and culture.</title>
        <authorList>
            <person name="Gilroy R."/>
            <person name="Ravi A."/>
            <person name="Getino M."/>
            <person name="Pursley I."/>
            <person name="Horton D.L."/>
            <person name="Alikhan N.F."/>
            <person name="Baker D."/>
            <person name="Gharbi K."/>
            <person name="Hall N."/>
            <person name="Watson M."/>
            <person name="Adriaenssens E.M."/>
            <person name="Foster-Nyarko E."/>
            <person name="Jarju S."/>
            <person name="Secka A."/>
            <person name="Antonio M."/>
            <person name="Oren A."/>
            <person name="Chaudhuri R.R."/>
            <person name="La Ragione R."/>
            <person name="Hildebrand F."/>
            <person name="Pallen M.J."/>
        </authorList>
    </citation>
    <scope>NUCLEOTIDE SEQUENCE</scope>
    <source>
        <strain evidence="12">B1-8020</strain>
    </source>
</reference>
<dbReference type="InterPro" id="IPR003395">
    <property type="entry name" value="RecF/RecN/SMC_N"/>
</dbReference>
<dbReference type="Pfam" id="PF02463">
    <property type="entry name" value="SMC_N"/>
    <property type="match status" value="1"/>
</dbReference>
<gene>
    <name evidence="9 12" type="primary">recF</name>
    <name evidence="12" type="ORF">IAB81_00760</name>
</gene>
<dbReference type="InterPro" id="IPR018078">
    <property type="entry name" value="DNA-binding_RecF_CS"/>
</dbReference>
<dbReference type="HAMAP" id="MF_00365">
    <property type="entry name" value="RecF"/>
    <property type="match status" value="1"/>
</dbReference>
<dbReference type="GO" id="GO:0009432">
    <property type="term" value="P:SOS response"/>
    <property type="evidence" value="ECO:0007669"/>
    <property type="project" value="UniProtKB-UniRule"/>
</dbReference>
<dbReference type="InterPro" id="IPR001238">
    <property type="entry name" value="DNA-binding_RecF"/>
</dbReference>
<dbReference type="Gene3D" id="3.40.50.300">
    <property type="entry name" value="P-loop containing nucleotide triphosphate hydrolases"/>
    <property type="match status" value="1"/>
</dbReference>
<proteinExistence type="inferred from homology"/>
<keyword evidence="7 9" id="KW-0067">ATP-binding</keyword>